<keyword evidence="2" id="KW-0812">Transmembrane</keyword>
<feature type="domain" description="Carrier" evidence="3">
    <location>
        <begin position="183"/>
        <end position="260"/>
    </location>
</feature>
<dbReference type="InterPro" id="IPR011004">
    <property type="entry name" value="Trimer_LpxA-like_sf"/>
</dbReference>
<dbReference type="Gene3D" id="1.10.1200.10">
    <property type="entry name" value="ACP-like"/>
    <property type="match status" value="1"/>
</dbReference>
<evidence type="ECO:0000256" key="2">
    <source>
        <dbReference type="SAM" id="Phobius"/>
    </source>
</evidence>
<name>A0A5B0BH03_9ACTN</name>
<sequence>MGPPKQFGLHSNRARGDGPVAPRHGGTPQGQDRAPHSRATRDPQGNRAGRAVLLRTPPRGRSRHLTISRTIPPGRPVPPSFSPGRIRSRAHTTSPRNRNSAGTTSTVRHTGVPLESLGSPENLSAPIPARIETAGGNPSYTPPRNKHSEWSTSSSNRQQGDQVVGNPGEVTAVAPAPPSATRDPVNGTERVLAEVLAGVVRVEQVPVDSHFFDDLGANSLVMAHFCARVRKHPDLPAVSMRDVYGHPTIRGLAAALADVPVEAPAPPPAPAAPPPRGSGARYVLCGALQFLTFALYCLVSGLVTAQGYDWVSAGDGLVDVYLRSALFGGGVLVGLCTVPVVAKWVLVGRWKETEFPVWGMAYFRFWTVKVLLHANPMVLFVGNPLYVLYLRALGARIGRGVTILSHTVPVCTDLFTVGANTVIRKDAHFLCYQAHAGRIRTGPVTLGRDVFVGENTVLDIGTTMEDGTQLGHASSLYGGATVPAGQHWHGSPARRTDTEYVRVDPAHGSTARRFGYGLATVLQTLLVTMPLLVGGAYMLLTVAPSLDVLLDRETLHLTSGRFYAEALALSLALFAGFVVVGFAVVTVVPRLLDRFLEPDRVYPLHGFHYSVQRSIARLSNANFFKWLCGDSSYIVHYLRALGYDLSHVEQTGSNFGTAVAHETPFLASVGRGTMVADGLSIMNAEFSSTSFKVSRATIGANSFLGNHIAYPAGGRTGENVLLATKVMVPLDGEVREGVGLLGSPPFEIPRTVERDTRFDHLREGDELRRRLAAKNRHNLRTMGLFLFIRWFDWFALTVLGFAALDLYGEHDAVGGLLIGASLVAGLVFTTGYYVLVERLILRFRPLEPRLHSIYDPLFWRQERLWKLPDRHIAVFNGTPFKNLVWRLLGVRLGRRVFDDGAYITERTLTAVGDDCTLGAHSKVQSHSQEDGTFKSDHIVIGAGVTLGTGALVHYGASMGDAAVLAADSFLMKGEEVPPGAHWGGNPAVAPRRA</sequence>
<evidence type="ECO:0000313" key="5">
    <source>
        <dbReference type="Proteomes" id="UP000324965"/>
    </source>
</evidence>
<dbReference type="PANTHER" id="PTHR43300">
    <property type="entry name" value="ACETYLTRANSFERASE"/>
    <property type="match status" value="1"/>
</dbReference>
<feature type="transmembrane region" description="Helical" evidence="2">
    <location>
        <begin position="562"/>
        <end position="588"/>
    </location>
</feature>
<feature type="transmembrane region" description="Helical" evidence="2">
    <location>
        <begin position="325"/>
        <end position="346"/>
    </location>
</feature>
<dbReference type="OrthoDB" id="2472181at2"/>
<feature type="transmembrane region" description="Helical" evidence="2">
    <location>
        <begin position="784"/>
        <end position="804"/>
    </location>
</feature>
<dbReference type="PROSITE" id="PS50075">
    <property type="entry name" value="CARRIER"/>
    <property type="match status" value="1"/>
</dbReference>
<comment type="caution">
    <text evidence="4">The sequence shown here is derived from an EMBL/GenBank/DDBJ whole genome shotgun (WGS) entry which is preliminary data.</text>
</comment>
<feature type="transmembrane region" description="Helical" evidence="2">
    <location>
        <begin position="516"/>
        <end position="542"/>
    </location>
</feature>
<dbReference type="SUPFAM" id="SSF51161">
    <property type="entry name" value="Trimeric LpxA-like enzymes"/>
    <property type="match status" value="2"/>
</dbReference>
<dbReference type="SUPFAM" id="SSF47336">
    <property type="entry name" value="ACP-like"/>
    <property type="match status" value="1"/>
</dbReference>
<organism evidence="4 5">
    <name type="scientific">Streptomyces apricus</name>
    <dbReference type="NCBI Taxonomy" id="1828112"/>
    <lineage>
        <taxon>Bacteria</taxon>
        <taxon>Bacillati</taxon>
        <taxon>Actinomycetota</taxon>
        <taxon>Actinomycetes</taxon>
        <taxon>Kitasatosporales</taxon>
        <taxon>Streptomycetaceae</taxon>
        <taxon>Streptomyces</taxon>
    </lineage>
</organism>
<dbReference type="Proteomes" id="UP000324965">
    <property type="component" value="Unassembled WGS sequence"/>
</dbReference>
<feature type="transmembrane region" description="Helical" evidence="2">
    <location>
        <begin position="282"/>
        <end position="305"/>
    </location>
</feature>
<dbReference type="EMBL" id="VDFC01000015">
    <property type="protein sequence ID" value="KAA0941478.1"/>
    <property type="molecule type" value="Genomic_DNA"/>
</dbReference>
<dbReference type="InterPro" id="IPR036736">
    <property type="entry name" value="ACP-like_sf"/>
</dbReference>
<evidence type="ECO:0000256" key="1">
    <source>
        <dbReference type="SAM" id="MobiDB-lite"/>
    </source>
</evidence>
<gene>
    <name evidence="4" type="ORF">FGF04_05825</name>
</gene>
<feature type="transmembrane region" description="Helical" evidence="2">
    <location>
        <begin position="816"/>
        <end position="835"/>
    </location>
</feature>
<dbReference type="Gene3D" id="2.160.10.10">
    <property type="entry name" value="Hexapeptide repeat proteins"/>
    <property type="match status" value="2"/>
</dbReference>
<evidence type="ECO:0000259" key="3">
    <source>
        <dbReference type="PROSITE" id="PS50075"/>
    </source>
</evidence>
<feature type="compositionally biased region" description="Polar residues" evidence="1">
    <location>
        <begin position="91"/>
        <end position="108"/>
    </location>
</feature>
<dbReference type="NCBIfam" id="TIGR02353">
    <property type="entry name" value="NRPS_term_dom"/>
    <property type="match status" value="1"/>
</dbReference>
<dbReference type="PANTHER" id="PTHR43300:SF11">
    <property type="entry name" value="ACETYLTRANSFERASE RV3034C-RELATED"/>
    <property type="match status" value="1"/>
</dbReference>
<dbReference type="Pfam" id="PF00550">
    <property type="entry name" value="PP-binding"/>
    <property type="match status" value="1"/>
</dbReference>
<accession>A0A5B0BH03</accession>
<feature type="compositionally biased region" description="Polar residues" evidence="1">
    <location>
        <begin position="150"/>
        <end position="161"/>
    </location>
</feature>
<keyword evidence="2" id="KW-0472">Membrane</keyword>
<feature type="region of interest" description="Disordered" evidence="1">
    <location>
        <begin position="1"/>
        <end position="185"/>
    </location>
</feature>
<keyword evidence="2" id="KW-1133">Transmembrane helix</keyword>
<dbReference type="InterPro" id="IPR050179">
    <property type="entry name" value="Trans_hexapeptide_repeat"/>
</dbReference>
<evidence type="ECO:0000313" key="4">
    <source>
        <dbReference type="EMBL" id="KAA0941478.1"/>
    </source>
</evidence>
<keyword evidence="5" id="KW-1185">Reference proteome</keyword>
<dbReference type="InterPro" id="IPR012728">
    <property type="entry name" value="Pls/PosA_C"/>
</dbReference>
<reference evidence="4 5" key="1">
    <citation type="submission" date="2019-05" db="EMBL/GenBank/DDBJ databases">
        <authorList>
            <person name="Hariharan J."/>
            <person name="Choudoir M.J."/>
            <person name="Diebold P."/>
            <person name="Panke-Buisse K."/>
            <person name="Buckley D.H."/>
        </authorList>
    </citation>
    <scope>NUCLEOTIDE SEQUENCE [LARGE SCALE GENOMIC DNA]</scope>
    <source>
        <strain evidence="4 5">SUN51</strain>
    </source>
</reference>
<protein>
    <submittedName>
        <fullName evidence="4">Peptide synthetase</fullName>
    </submittedName>
</protein>
<dbReference type="AlphaFoldDB" id="A0A5B0BH03"/>
<dbReference type="InterPro" id="IPR009081">
    <property type="entry name" value="PP-bd_ACP"/>
</dbReference>
<proteinExistence type="predicted"/>